<dbReference type="Proteomes" id="UP000886523">
    <property type="component" value="Unassembled WGS sequence"/>
</dbReference>
<reference evidence="1" key="1">
    <citation type="journal article" date="2020" name="Nat. Commun.">
        <title>Large-scale genome sequencing of mycorrhizal fungi provides insights into the early evolution of symbiotic traits.</title>
        <authorList>
            <person name="Miyauchi S."/>
            <person name="Kiss E."/>
            <person name="Kuo A."/>
            <person name="Drula E."/>
            <person name="Kohler A."/>
            <person name="Sanchez-Garcia M."/>
            <person name="Morin E."/>
            <person name="Andreopoulos B."/>
            <person name="Barry K.W."/>
            <person name="Bonito G."/>
            <person name="Buee M."/>
            <person name="Carver A."/>
            <person name="Chen C."/>
            <person name="Cichocki N."/>
            <person name="Clum A."/>
            <person name="Culley D."/>
            <person name="Crous P.W."/>
            <person name="Fauchery L."/>
            <person name="Girlanda M."/>
            <person name="Hayes R.D."/>
            <person name="Keri Z."/>
            <person name="LaButti K."/>
            <person name="Lipzen A."/>
            <person name="Lombard V."/>
            <person name="Magnuson J."/>
            <person name="Maillard F."/>
            <person name="Murat C."/>
            <person name="Nolan M."/>
            <person name="Ohm R.A."/>
            <person name="Pangilinan J."/>
            <person name="Pereira M.F."/>
            <person name="Perotto S."/>
            <person name="Peter M."/>
            <person name="Pfister S."/>
            <person name="Riley R."/>
            <person name="Sitrit Y."/>
            <person name="Stielow J.B."/>
            <person name="Szollosi G."/>
            <person name="Zifcakova L."/>
            <person name="Stursova M."/>
            <person name="Spatafora J.W."/>
            <person name="Tedersoo L."/>
            <person name="Vaario L.M."/>
            <person name="Yamada A."/>
            <person name="Yan M."/>
            <person name="Wang P."/>
            <person name="Xu J."/>
            <person name="Bruns T."/>
            <person name="Baldrian P."/>
            <person name="Vilgalys R."/>
            <person name="Dunand C."/>
            <person name="Henrissat B."/>
            <person name="Grigoriev I.V."/>
            <person name="Hibbett D."/>
            <person name="Nagy L.G."/>
            <person name="Martin F.M."/>
        </authorList>
    </citation>
    <scope>NUCLEOTIDE SEQUENCE</scope>
    <source>
        <strain evidence="1">UP504</strain>
    </source>
</reference>
<evidence type="ECO:0000313" key="2">
    <source>
        <dbReference type="Proteomes" id="UP000886523"/>
    </source>
</evidence>
<dbReference type="OrthoDB" id="2416294at2759"/>
<dbReference type="AlphaFoldDB" id="A0A9P6AWN4"/>
<feature type="non-terminal residue" evidence="1">
    <location>
        <position position="1"/>
    </location>
</feature>
<evidence type="ECO:0000313" key="1">
    <source>
        <dbReference type="EMBL" id="KAF9513388.1"/>
    </source>
</evidence>
<dbReference type="EMBL" id="MU128973">
    <property type="protein sequence ID" value="KAF9513388.1"/>
    <property type="molecule type" value="Genomic_DNA"/>
</dbReference>
<organism evidence="1 2">
    <name type="scientific">Hydnum rufescens UP504</name>
    <dbReference type="NCBI Taxonomy" id="1448309"/>
    <lineage>
        <taxon>Eukaryota</taxon>
        <taxon>Fungi</taxon>
        <taxon>Dikarya</taxon>
        <taxon>Basidiomycota</taxon>
        <taxon>Agaricomycotina</taxon>
        <taxon>Agaricomycetes</taxon>
        <taxon>Cantharellales</taxon>
        <taxon>Hydnaceae</taxon>
        <taxon>Hydnum</taxon>
    </lineage>
</organism>
<keyword evidence="2" id="KW-1185">Reference proteome</keyword>
<proteinExistence type="predicted"/>
<sequence>GFTVIFLPKFHCELNFIEMCWGFAKWLYHKLPPSSAVEDIDLDFLSIFPIFSGLRFANSSLWYMDGYHHRLNGKEAAWVMKKYCGHHQIPADASLEVI</sequence>
<comment type="caution">
    <text evidence="1">The sequence shown here is derived from an EMBL/GenBank/DDBJ whole genome shotgun (WGS) entry which is preliminary data.</text>
</comment>
<protein>
    <submittedName>
        <fullName evidence="1">Uncharacterized protein</fullName>
    </submittedName>
</protein>
<accession>A0A9P6AWN4</accession>
<name>A0A9P6AWN4_9AGAM</name>
<gene>
    <name evidence="1" type="ORF">BS47DRAFT_1296290</name>
</gene>